<feature type="domain" description="Thioester reductase (TE)" evidence="3">
    <location>
        <begin position="187"/>
        <end position="374"/>
    </location>
</feature>
<dbReference type="PANTHER" id="PTHR43439">
    <property type="entry name" value="PHENYLACETATE-COENZYME A LIGASE"/>
    <property type="match status" value="1"/>
</dbReference>
<dbReference type="PANTHER" id="PTHR43439:SF2">
    <property type="entry name" value="ENZYME, PUTATIVE (JCVI)-RELATED"/>
    <property type="match status" value="1"/>
</dbReference>
<gene>
    <name evidence="4" type="ORF">FIBSPDRAFT_943508</name>
</gene>
<keyword evidence="2" id="KW-0597">Phosphoprotein</keyword>
<evidence type="ECO:0000256" key="1">
    <source>
        <dbReference type="ARBA" id="ARBA00022450"/>
    </source>
</evidence>
<dbReference type="Pfam" id="PF07993">
    <property type="entry name" value="NAD_binding_4"/>
    <property type="match status" value="1"/>
</dbReference>
<dbReference type="SUPFAM" id="SSF51735">
    <property type="entry name" value="NAD(P)-binding Rossmann-fold domains"/>
    <property type="match status" value="1"/>
</dbReference>
<keyword evidence="1" id="KW-0596">Phosphopantetheine</keyword>
<dbReference type="InterPro" id="IPR020845">
    <property type="entry name" value="AMP-binding_CS"/>
</dbReference>
<dbReference type="InterPro" id="IPR013120">
    <property type="entry name" value="FAR_NAD-bd"/>
</dbReference>
<accession>A0A166VUV4</accession>
<name>A0A166VUV4_9AGAM</name>
<dbReference type="SUPFAM" id="SSF56801">
    <property type="entry name" value="Acetyl-CoA synthetase-like"/>
    <property type="match status" value="1"/>
</dbReference>
<sequence length="379" mass="40830">MDEVVLILHSSGSTGVPKLIPHTNWEMLGWCALDAVADIRRTSRISGMHHPPFYTTGLTFDFLIPLSSLTSVSLYLPTTRSPLCFVETWASEPENDEWLKAKDFLGFGGGPLSVKTGDALSRAGVRLVELYVPGNSAGYESATSATEEMIMKYSADIKIVAITSLGRPVDTVVLVTGTLGSYVLVSATIQDRQTNAFEDIGLNLVLLRTSKLVYVEGHSALPKLGLSDALYEELRSSVTIIIHNAWRLDFNLSLASFEPSICGTRNLANLALQSSYASTIRFMFTSSIGSTLGWDQAKGAFLEEIQMDVATASSSGYGEGKYVSERILHKSGLQASSFRIGQFSGGIPNRAWATSDWVPSMVKSSLALGALPDAQGVVA</sequence>
<dbReference type="AlphaFoldDB" id="A0A166VUV4"/>
<dbReference type="STRING" id="436010.A0A166VUV4"/>
<proteinExistence type="predicted"/>
<dbReference type="OrthoDB" id="429813at2759"/>
<dbReference type="InterPro" id="IPR051414">
    <property type="entry name" value="Adenylate-forming_Reductase"/>
</dbReference>
<protein>
    <recommendedName>
        <fullName evidence="3">Thioester reductase (TE) domain-containing protein</fullName>
    </recommendedName>
</protein>
<dbReference type="InterPro" id="IPR036291">
    <property type="entry name" value="NAD(P)-bd_dom_sf"/>
</dbReference>
<dbReference type="PROSITE" id="PS00455">
    <property type="entry name" value="AMP_BINDING"/>
    <property type="match status" value="1"/>
</dbReference>
<organism evidence="4">
    <name type="scientific">Athelia psychrophila</name>
    <dbReference type="NCBI Taxonomy" id="1759441"/>
    <lineage>
        <taxon>Eukaryota</taxon>
        <taxon>Fungi</taxon>
        <taxon>Dikarya</taxon>
        <taxon>Basidiomycota</taxon>
        <taxon>Agaricomycotina</taxon>
        <taxon>Agaricomycetes</taxon>
        <taxon>Agaricomycetidae</taxon>
        <taxon>Atheliales</taxon>
        <taxon>Atheliaceae</taxon>
        <taxon>Athelia</taxon>
    </lineage>
</organism>
<evidence type="ECO:0000256" key="2">
    <source>
        <dbReference type="ARBA" id="ARBA00022553"/>
    </source>
</evidence>
<evidence type="ECO:0000259" key="3">
    <source>
        <dbReference type="Pfam" id="PF07993"/>
    </source>
</evidence>
<evidence type="ECO:0000313" key="4">
    <source>
        <dbReference type="EMBL" id="KZP33087.1"/>
    </source>
</evidence>
<dbReference type="EMBL" id="KV417483">
    <property type="protein sequence ID" value="KZP33087.1"/>
    <property type="molecule type" value="Genomic_DNA"/>
</dbReference>
<dbReference type="Gene3D" id="3.40.50.12780">
    <property type="entry name" value="N-terminal domain of ligase-like"/>
    <property type="match status" value="1"/>
</dbReference>
<dbReference type="InterPro" id="IPR042099">
    <property type="entry name" value="ANL_N_sf"/>
</dbReference>
<dbReference type="Gene3D" id="3.40.50.720">
    <property type="entry name" value="NAD(P)-binding Rossmann-like Domain"/>
    <property type="match status" value="1"/>
</dbReference>
<reference evidence="4" key="1">
    <citation type="journal article" date="2016" name="Mol. Biol. Evol.">
        <title>Comparative Genomics of Early-Diverging Mushroom-Forming Fungi Provides Insights into the Origins of Lignocellulose Decay Capabilities.</title>
        <authorList>
            <person name="Nagy L.G."/>
            <person name="Riley R."/>
            <person name="Tritt A."/>
            <person name="Adam C."/>
            <person name="Daum C."/>
            <person name="Floudas D."/>
            <person name="Sun H."/>
            <person name="Yadav J.S."/>
            <person name="Pangilinan J."/>
            <person name="Larsson K.H."/>
            <person name="Matsuura K."/>
            <person name="Barry K."/>
            <person name="Labutti K."/>
            <person name="Kuo R."/>
            <person name="Ohm R.A."/>
            <person name="Bhattacharya S.S."/>
            <person name="Shirouzu T."/>
            <person name="Yoshinaga Y."/>
            <person name="Martin F.M."/>
            <person name="Grigoriev I.V."/>
            <person name="Hibbett D.S."/>
        </authorList>
    </citation>
    <scope>NUCLEOTIDE SEQUENCE [LARGE SCALE GENOMIC DNA]</scope>
    <source>
        <strain evidence="4">CBS 109695</strain>
    </source>
</reference>